<proteinExistence type="predicted"/>
<dbReference type="InterPro" id="IPR017930">
    <property type="entry name" value="Myb_dom"/>
</dbReference>
<keyword evidence="3" id="KW-1185">Reference proteome</keyword>
<comment type="caution">
    <text evidence="2">The sequence shown here is derived from an EMBL/GenBank/DDBJ whole genome shotgun (WGS) entry which is preliminary data.</text>
</comment>
<dbReference type="AlphaFoldDB" id="A0A8S1PZ25"/>
<dbReference type="InterPro" id="IPR001005">
    <property type="entry name" value="SANT/Myb"/>
</dbReference>
<dbReference type="PROSITE" id="PS51294">
    <property type="entry name" value="HTH_MYB"/>
    <property type="match status" value="1"/>
</dbReference>
<accession>A0A8S1PZ25</accession>
<dbReference type="CDD" id="cd00167">
    <property type="entry name" value="SANT"/>
    <property type="match status" value="1"/>
</dbReference>
<evidence type="ECO:0000259" key="1">
    <source>
        <dbReference type="PROSITE" id="PS51294"/>
    </source>
</evidence>
<dbReference type="Pfam" id="PF00249">
    <property type="entry name" value="Myb_DNA-binding"/>
    <property type="match status" value="1"/>
</dbReference>
<evidence type="ECO:0000313" key="2">
    <source>
        <dbReference type="EMBL" id="CAD8107753.1"/>
    </source>
</evidence>
<dbReference type="OrthoDB" id="304723at2759"/>
<sequence length="132" mass="15731">MDEGIYIKQGILNDGIEISDQIMQSNVNDESLEHLYNSMVQYQSRNGQSDYFVNDSKKKKLNDLRFSFSEDKKILELVQQVGPNFNNIVKYFPGKTMNMIKNRYYKKLRYVKDDYLNEKEKVRGVRKQRKTN</sequence>
<organism evidence="2 3">
    <name type="scientific">Paramecium sonneborni</name>
    <dbReference type="NCBI Taxonomy" id="65129"/>
    <lineage>
        <taxon>Eukaryota</taxon>
        <taxon>Sar</taxon>
        <taxon>Alveolata</taxon>
        <taxon>Ciliophora</taxon>
        <taxon>Intramacronucleata</taxon>
        <taxon>Oligohymenophorea</taxon>
        <taxon>Peniculida</taxon>
        <taxon>Parameciidae</taxon>
        <taxon>Paramecium</taxon>
    </lineage>
</organism>
<dbReference type="Proteomes" id="UP000692954">
    <property type="component" value="Unassembled WGS sequence"/>
</dbReference>
<reference evidence="2" key="1">
    <citation type="submission" date="2021-01" db="EMBL/GenBank/DDBJ databases">
        <authorList>
            <consortium name="Genoscope - CEA"/>
            <person name="William W."/>
        </authorList>
    </citation>
    <scope>NUCLEOTIDE SEQUENCE</scope>
</reference>
<evidence type="ECO:0000313" key="3">
    <source>
        <dbReference type="Proteomes" id="UP000692954"/>
    </source>
</evidence>
<feature type="domain" description="HTH myb-type" evidence="1">
    <location>
        <begin position="58"/>
        <end position="112"/>
    </location>
</feature>
<dbReference type="EMBL" id="CAJJDN010000089">
    <property type="protein sequence ID" value="CAD8107753.1"/>
    <property type="molecule type" value="Genomic_DNA"/>
</dbReference>
<gene>
    <name evidence="2" type="ORF">PSON_ATCC_30995.1.T0890176</name>
</gene>
<name>A0A8S1PZ25_9CILI</name>
<protein>
    <recommendedName>
        <fullName evidence="1">HTH myb-type domain-containing protein</fullName>
    </recommendedName>
</protein>
<dbReference type="SMART" id="SM00717">
    <property type="entry name" value="SANT"/>
    <property type="match status" value="1"/>
</dbReference>